<reference evidence="1" key="1">
    <citation type="submission" date="2023-05" db="EMBL/GenBank/DDBJ databases">
        <authorList>
            <person name="Stuckert A."/>
        </authorList>
    </citation>
    <scope>NUCLEOTIDE SEQUENCE</scope>
</reference>
<dbReference type="EMBL" id="CATNWA010010447">
    <property type="protein sequence ID" value="CAI9559917.1"/>
    <property type="molecule type" value="Genomic_DNA"/>
</dbReference>
<gene>
    <name evidence="1" type="ORF">SPARVUS_LOCUS5156985</name>
</gene>
<sequence length="57" mass="6269">MCGWCCCRAAPPAQSNADPQAEDCTLFVIRAFFAIQHCANLTGNCAVMQHCTQMEFI</sequence>
<organism evidence="1 2">
    <name type="scientific">Staurois parvus</name>
    <dbReference type="NCBI Taxonomy" id="386267"/>
    <lineage>
        <taxon>Eukaryota</taxon>
        <taxon>Metazoa</taxon>
        <taxon>Chordata</taxon>
        <taxon>Craniata</taxon>
        <taxon>Vertebrata</taxon>
        <taxon>Euteleostomi</taxon>
        <taxon>Amphibia</taxon>
        <taxon>Batrachia</taxon>
        <taxon>Anura</taxon>
        <taxon>Neobatrachia</taxon>
        <taxon>Ranoidea</taxon>
        <taxon>Ranidae</taxon>
        <taxon>Staurois</taxon>
    </lineage>
</organism>
<name>A0ABN9CIF5_9NEOB</name>
<evidence type="ECO:0000313" key="1">
    <source>
        <dbReference type="EMBL" id="CAI9559917.1"/>
    </source>
</evidence>
<protein>
    <submittedName>
        <fullName evidence="1">Uncharacterized protein</fullName>
    </submittedName>
</protein>
<keyword evidence="2" id="KW-1185">Reference proteome</keyword>
<comment type="caution">
    <text evidence="1">The sequence shown here is derived from an EMBL/GenBank/DDBJ whole genome shotgun (WGS) entry which is preliminary data.</text>
</comment>
<accession>A0ABN9CIF5</accession>
<dbReference type="Proteomes" id="UP001162483">
    <property type="component" value="Unassembled WGS sequence"/>
</dbReference>
<proteinExistence type="predicted"/>
<evidence type="ECO:0000313" key="2">
    <source>
        <dbReference type="Proteomes" id="UP001162483"/>
    </source>
</evidence>